<keyword evidence="5" id="KW-1185">Reference proteome</keyword>
<dbReference type="Pfam" id="PF08263">
    <property type="entry name" value="LRRNT_2"/>
    <property type="match status" value="1"/>
</dbReference>
<dbReference type="InterPro" id="IPR001611">
    <property type="entry name" value="Leu-rich_rpt"/>
</dbReference>
<name>A0AAN9PU21_CLITE</name>
<dbReference type="PANTHER" id="PTHR48003">
    <property type="entry name" value="OS07G0626500 PROTEIN"/>
    <property type="match status" value="1"/>
</dbReference>
<gene>
    <name evidence="4" type="ORF">RJT34_05997</name>
</gene>
<dbReference type="PANTHER" id="PTHR48003:SF4">
    <property type="entry name" value="LRR RECEPTOR-LIKE SERINE_THREONINE-PROTEIN KINASE GHR1"/>
    <property type="match status" value="1"/>
</dbReference>
<evidence type="ECO:0000259" key="3">
    <source>
        <dbReference type="Pfam" id="PF08263"/>
    </source>
</evidence>
<sequence>METLSAGSLRFRVSGTVLVLNAGNKMFVGVPSQSLKVHLLQQKLTNKLKAHKFTVPESNLKSQLHSPGILALMEFKKGIKHDPTCYVLNSWNEESIDFDGCPSSWNGVMSNGGNVAGVVLENLGLSAETNSSVFSVLTKLVKLSMSNNSISGKLPENIAEFKSLEFLDVSNNLFSSSLPKGIGKLTSSQNLSLVGNNFSGSIPDYFRNGFNPIFGLEPKFIFWDTASIIDKTDQPGVT</sequence>
<keyword evidence="2" id="KW-0677">Repeat</keyword>
<organism evidence="4 5">
    <name type="scientific">Clitoria ternatea</name>
    <name type="common">Butterfly pea</name>
    <dbReference type="NCBI Taxonomy" id="43366"/>
    <lineage>
        <taxon>Eukaryota</taxon>
        <taxon>Viridiplantae</taxon>
        <taxon>Streptophyta</taxon>
        <taxon>Embryophyta</taxon>
        <taxon>Tracheophyta</taxon>
        <taxon>Spermatophyta</taxon>
        <taxon>Magnoliopsida</taxon>
        <taxon>eudicotyledons</taxon>
        <taxon>Gunneridae</taxon>
        <taxon>Pentapetalae</taxon>
        <taxon>rosids</taxon>
        <taxon>fabids</taxon>
        <taxon>Fabales</taxon>
        <taxon>Fabaceae</taxon>
        <taxon>Papilionoideae</taxon>
        <taxon>50 kb inversion clade</taxon>
        <taxon>NPAAA clade</taxon>
        <taxon>indigoferoid/millettioid clade</taxon>
        <taxon>Phaseoleae</taxon>
        <taxon>Clitoria</taxon>
    </lineage>
</organism>
<evidence type="ECO:0000256" key="2">
    <source>
        <dbReference type="ARBA" id="ARBA00022737"/>
    </source>
</evidence>
<accession>A0AAN9PU21</accession>
<protein>
    <recommendedName>
        <fullName evidence="3">Leucine-rich repeat-containing N-terminal plant-type domain-containing protein</fullName>
    </recommendedName>
</protein>
<proteinExistence type="predicted"/>
<keyword evidence="1" id="KW-0433">Leucine-rich repeat</keyword>
<comment type="caution">
    <text evidence="4">The sequence shown here is derived from an EMBL/GenBank/DDBJ whole genome shotgun (WGS) entry which is preliminary data.</text>
</comment>
<dbReference type="InterPro" id="IPR032675">
    <property type="entry name" value="LRR_dom_sf"/>
</dbReference>
<evidence type="ECO:0000256" key="1">
    <source>
        <dbReference type="ARBA" id="ARBA00022614"/>
    </source>
</evidence>
<dbReference type="InterPro" id="IPR053059">
    <property type="entry name" value="Inactive_SerThr-Kinase_ABA"/>
</dbReference>
<evidence type="ECO:0000313" key="5">
    <source>
        <dbReference type="Proteomes" id="UP001359559"/>
    </source>
</evidence>
<dbReference type="InterPro" id="IPR013210">
    <property type="entry name" value="LRR_N_plant-typ"/>
</dbReference>
<dbReference type="EMBL" id="JAYKXN010000002">
    <property type="protein sequence ID" value="KAK7309348.1"/>
    <property type="molecule type" value="Genomic_DNA"/>
</dbReference>
<reference evidence="4 5" key="1">
    <citation type="submission" date="2024-01" db="EMBL/GenBank/DDBJ databases">
        <title>The genomes of 5 underutilized Papilionoideae crops provide insights into root nodulation and disease resistance.</title>
        <authorList>
            <person name="Yuan L."/>
        </authorList>
    </citation>
    <scope>NUCLEOTIDE SEQUENCE [LARGE SCALE GENOMIC DNA]</scope>
    <source>
        <strain evidence="4">LY-2023</strain>
        <tissue evidence="4">Leaf</tissue>
    </source>
</reference>
<dbReference type="Proteomes" id="UP001359559">
    <property type="component" value="Unassembled WGS sequence"/>
</dbReference>
<evidence type="ECO:0000313" key="4">
    <source>
        <dbReference type="EMBL" id="KAK7309348.1"/>
    </source>
</evidence>
<dbReference type="SUPFAM" id="SSF52058">
    <property type="entry name" value="L domain-like"/>
    <property type="match status" value="1"/>
</dbReference>
<feature type="domain" description="Leucine-rich repeat-containing N-terminal plant-type" evidence="3">
    <location>
        <begin position="70"/>
        <end position="108"/>
    </location>
</feature>
<dbReference type="AlphaFoldDB" id="A0AAN9PU21"/>
<dbReference type="Pfam" id="PF00560">
    <property type="entry name" value="LRR_1"/>
    <property type="match status" value="3"/>
</dbReference>
<dbReference type="Gene3D" id="3.80.10.10">
    <property type="entry name" value="Ribonuclease Inhibitor"/>
    <property type="match status" value="1"/>
</dbReference>